<accession>A0A2K1L770</accession>
<dbReference type="Gramene" id="Pp3c1_6959V3.1">
    <property type="protein sequence ID" value="PAC:32969619.CDS.1"/>
    <property type="gene ID" value="Pp3c1_6959"/>
</dbReference>
<sequence>MLLEKIEVSTNSEDFVAKNSCEWSPLTLFEGDSVSIYIHTSQRLKILNSSTVSSWNATDEDSIDESLHLKGSTNDTQIYRKLPFFLTPGIRTRYLVEFLQQHDSHNRHRTIMRVHFHHH</sequence>
<dbReference type="EMBL" id="ABEU02000001">
    <property type="protein sequence ID" value="PNR61877.1"/>
    <property type="molecule type" value="Genomic_DNA"/>
</dbReference>
<evidence type="ECO:0000313" key="1">
    <source>
        <dbReference type="EMBL" id="PNR61877.1"/>
    </source>
</evidence>
<proteinExistence type="predicted"/>
<reference evidence="1 3" key="1">
    <citation type="journal article" date="2008" name="Science">
        <title>The Physcomitrella genome reveals evolutionary insights into the conquest of land by plants.</title>
        <authorList>
            <person name="Rensing S."/>
            <person name="Lang D."/>
            <person name="Zimmer A."/>
            <person name="Terry A."/>
            <person name="Salamov A."/>
            <person name="Shapiro H."/>
            <person name="Nishiyama T."/>
            <person name="Perroud P.-F."/>
            <person name="Lindquist E."/>
            <person name="Kamisugi Y."/>
            <person name="Tanahashi T."/>
            <person name="Sakakibara K."/>
            <person name="Fujita T."/>
            <person name="Oishi K."/>
            <person name="Shin-I T."/>
            <person name="Kuroki Y."/>
            <person name="Toyoda A."/>
            <person name="Suzuki Y."/>
            <person name="Hashimoto A."/>
            <person name="Yamaguchi K."/>
            <person name="Sugano A."/>
            <person name="Kohara Y."/>
            <person name="Fujiyama A."/>
            <person name="Anterola A."/>
            <person name="Aoki S."/>
            <person name="Ashton N."/>
            <person name="Barbazuk W.B."/>
            <person name="Barker E."/>
            <person name="Bennetzen J."/>
            <person name="Bezanilla M."/>
            <person name="Blankenship R."/>
            <person name="Cho S.H."/>
            <person name="Dutcher S."/>
            <person name="Estelle M."/>
            <person name="Fawcett J.A."/>
            <person name="Gundlach H."/>
            <person name="Hanada K."/>
            <person name="Heyl A."/>
            <person name="Hicks K.A."/>
            <person name="Hugh J."/>
            <person name="Lohr M."/>
            <person name="Mayer K."/>
            <person name="Melkozernov A."/>
            <person name="Murata T."/>
            <person name="Nelson D."/>
            <person name="Pils B."/>
            <person name="Prigge M."/>
            <person name="Reiss B."/>
            <person name="Renner T."/>
            <person name="Rombauts S."/>
            <person name="Rushton P."/>
            <person name="Sanderfoot A."/>
            <person name="Schween G."/>
            <person name="Shiu S.-H."/>
            <person name="Stueber K."/>
            <person name="Theodoulou F.L."/>
            <person name="Tu H."/>
            <person name="Van de Peer Y."/>
            <person name="Verrier P.J."/>
            <person name="Waters E."/>
            <person name="Wood A."/>
            <person name="Yang L."/>
            <person name="Cove D."/>
            <person name="Cuming A."/>
            <person name="Hasebe M."/>
            <person name="Lucas S."/>
            <person name="Mishler D.B."/>
            <person name="Reski R."/>
            <person name="Grigoriev I."/>
            <person name="Quatrano R.S."/>
            <person name="Boore J.L."/>
        </authorList>
    </citation>
    <scope>NUCLEOTIDE SEQUENCE [LARGE SCALE GENOMIC DNA]</scope>
    <source>
        <strain evidence="2 3">cv. Gransden 2004</strain>
    </source>
</reference>
<evidence type="ECO:0000313" key="3">
    <source>
        <dbReference type="Proteomes" id="UP000006727"/>
    </source>
</evidence>
<dbReference type="InParanoid" id="A0A2K1L770"/>
<protein>
    <submittedName>
        <fullName evidence="1 2">Uncharacterized protein</fullName>
    </submittedName>
</protein>
<name>A0A2K1L770_PHYPA</name>
<evidence type="ECO:0000313" key="2">
    <source>
        <dbReference type="EnsemblPlants" id="PAC:32969619.CDS.1"/>
    </source>
</evidence>
<organism evidence="1">
    <name type="scientific">Physcomitrium patens</name>
    <name type="common">Spreading-leaved earth moss</name>
    <name type="synonym">Physcomitrella patens</name>
    <dbReference type="NCBI Taxonomy" id="3218"/>
    <lineage>
        <taxon>Eukaryota</taxon>
        <taxon>Viridiplantae</taxon>
        <taxon>Streptophyta</taxon>
        <taxon>Embryophyta</taxon>
        <taxon>Bryophyta</taxon>
        <taxon>Bryophytina</taxon>
        <taxon>Bryopsida</taxon>
        <taxon>Funariidae</taxon>
        <taxon>Funariales</taxon>
        <taxon>Funariaceae</taxon>
        <taxon>Physcomitrium</taxon>
    </lineage>
</organism>
<reference evidence="2" key="3">
    <citation type="submission" date="2020-12" db="UniProtKB">
        <authorList>
            <consortium name="EnsemblPlants"/>
        </authorList>
    </citation>
    <scope>IDENTIFICATION</scope>
</reference>
<gene>
    <name evidence="1" type="ORF">PHYPA_000301</name>
</gene>
<dbReference type="EnsemblPlants" id="Pp3c1_6959V3.1">
    <property type="protein sequence ID" value="PAC:32969619.CDS.1"/>
    <property type="gene ID" value="Pp3c1_6959"/>
</dbReference>
<reference evidence="1 3" key="2">
    <citation type="journal article" date="2018" name="Plant J.">
        <title>The Physcomitrella patens chromosome-scale assembly reveals moss genome structure and evolution.</title>
        <authorList>
            <person name="Lang D."/>
            <person name="Ullrich K.K."/>
            <person name="Murat F."/>
            <person name="Fuchs J."/>
            <person name="Jenkins J."/>
            <person name="Haas F.B."/>
            <person name="Piednoel M."/>
            <person name="Gundlach H."/>
            <person name="Van Bel M."/>
            <person name="Meyberg R."/>
            <person name="Vives C."/>
            <person name="Morata J."/>
            <person name="Symeonidi A."/>
            <person name="Hiss M."/>
            <person name="Muchero W."/>
            <person name="Kamisugi Y."/>
            <person name="Saleh O."/>
            <person name="Blanc G."/>
            <person name="Decker E.L."/>
            <person name="van Gessel N."/>
            <person name="Grimwood J."/>
            <person name="Hayes R.D."/>
            <person name="Graham S.W."/>
            <person name="Gunter L.E."/>
            <person name="McDaniel S.F."/>
            <person name="Hoernstein S.N.W."/>
            <person name="Larsson A."/>
            <person name="Li F.W."/>
            <person name="Perroud P.F."/>
            <person name="Phillips J."/>
            <person name="Ranjan P."/>
            <person name="Rokshar D.S."/>
            <person name="Rothfels C.J."/>
            <person name="Schneider L."/>
            <person name="Shu S."/>
            <person name="Stevenson D.W."/>
            <person name="Thummler F."/>
            <person name="Tillich M."/>
            <person name="Villarreal Aguilar J.C."/>
            <person name="Widiez T."/>
            <person name="Wong G.K."/>
            <person name="Wymore A."/>
            <person name="Zhang Y."/>
            <person name="Zimmer A.D."/>
            <person name="Quatrano R.S."/>
            <person name="Mayer K.F.X."/>
            <person name="Goodstein D."/>
            <person name="Casacuberta J.M."/>
            <person name="Vandepoele K."/>
            <person name="Reski R."/>
            <person name="Cuming A.C."/>
            <person name="Tuskan G.A."/>
            <person name="Maumus F."/>
            <person name="Salse J."/>
            <person name="Schmutz J."/>
            <person name="Rensing S.A."/>
        </authorList>
    </citation>
    <scope>NUCLEOTIDE SEQUENCE [LARGE SCALE GENOMIC DNA]</scope>
    <source>
        <strain evidence="2 3">cv. Gransden 2004</strain>
    </source>
</reference>
<dbReference type="Proteomes" id="UP000006727">
    <property type="component" value="Chromosome 1"/>
</dbReference>
<keyword evidence="3" id="KW-1185">Reference proteome</keyword>
<dbReference type="AlphaFoldDB" id="A0A2K1L770"/>